<evidence type="ECO:0000256" key="1">
    <source>
        <dbReference type="SAM" id="Phobius"/>
    </source>
</evidence>
<proteinExistence type="predicted"/>
<keyword evidence="1" id="KW-0812">Transmembrane</keyword>
<dbReference type="EMBL" id="BK003026">
    <property type="protein sequence ID" value="DAA03226.1"/>
    <property type="molecule type" value="Genomic_DNA"/>
</dbReference>
<keyword evidence="1" id="KW-0472">Membrane</keyword>
<organism evidence="2">
    <name type="scientific">Drosophila melanogaster</name>
    <name type="common">Fruit fly</name>
    <dbReference type="NCBI Taxonomy" id="7227"/>
    <lineage>
        <taxon>Eukaryota</taxon>
        <taxon>Metazoa</taxon>
        <taxon>Ecdysozoa</taxon>
        <taxon>Arthropoda</taxon>
        <taxon>Hexapoda</taxon>
        <taxon>Insecta</taxon>
        <taxon>Pterygota</taxon>
        <taxon>Neoptera</taxon>
        <taxon>Endopterygota</taxon>
        <taxon>Diptera</taxon>
        <taxon>Brachycera</taxon>
        <taxon>Muscomorpha</taxon>
        <taxon>Ephydroidea</taxon>
        <taxon>Drosophilidae</taxon>
        <taxon>Drosophila</taxon>
        <taxon>Sophophora</taxon>
    </lineage>
</organism>
<name>Q6IIP0_DROME</name>
<evidence type="ECO:0000313" key="2">
    <source>
        <dbReference type="EMBL" id="DAA03226.1"/>
    </source>
</evidence>
<sequence>MGSWWIVGVGLVWFGLGCVAAIVAGRQDGQMAGWSDMANKQWNWQHTFPLFMSLVATEFCSCPCSCLIQLHAATSPADAMLLLCPGKRMCTCSGYIDCQGMYITPTGVGGPAAHNYVGVQCPCGMSWLPVEKKKGGVDCCCCQSPGLS</sequence>
<feature type="transmembrane region" description="Helical" evidence="1">
    <location>
        <begin position="6"/>
        <end position="25"/>
    </location>
</feature>
<reference evidence="2" key="1">
    <citation type="journal article" date="2003" name="Genome Biol.">
        <title>An integrated gene annotation and transcriptional profiling approach towards the full gene content of the Drosophila genome.</title>
        <authorList>
            <person name="Hild M."/>
            <person name="Beckmann B."/>
            <person name="Haas S.A."/>
            <person name="Koch B."/>
            <person name="Solovyev V."/>
            <person name="Busold C."/>
            <person name="Fellenberg K."/>
            <person name="Boutros M."/>
            <person name="Vingron M."/>
            <person name="Sauer F."/>
            <person name="Hoheisel J.D."/>
            <person name="Paro R."/>
        </authorList>
    </citation>
    <scope>NUCLEOTIDE SEQUENCE</scope>
</reference>
<protein>
    <submittedName>
        <fullName evidence="2">HDC17467</fullName>
    </submittedName>
</protein>
<accession>Q6IIP0</accession>
<keyword evidence="1" id="KW-1133">Transmembrane helix</keyword>
<dbReference type="AlphaFoldDB" id="Q6IIP0"/>
<gene>
    <name evidence="2" type="ORF">HDC17467</name>
</gene>